<gene>
    <name evidence="1" type="ORF">C8P63_12240</name>
</gene>
<reference evidence="1 2" key="1">
    <citation type="submission" date="2018-04" db="EMBL/GenBank/DDBJ databases">
        <title>Genomic Encyclopedia of Archaeal and Bacterial Type Strains, Phase II (KMG-II): from individual species to whole genera.</title>
        <authorList>
            <person name="Goeker M."/>
        </authorList>
    </citation>
    <scope>NUCLEOTIDE SEQUENCE [LARGE SCALE GENOMIC DNA]</scope>
    <source>
        <strain evidence="1 2">DSM 45787</strain>
    </source>
</reference>
<dbReference type="SUPFAM" id="SSF57938">
    <property type="entry name" value="DnaJ/Hsp40 cysteine-rich domain"/>
    <property type="match status" value="1"/>
</dbReference>
<dbReference type="Gene3D" id="6.20.20.10">
    <property type="match status" value="1"/>
</dbReference>
<protein>
    <recommendedName>
        <fullName evidence="3">Molecular chaperone DnaJ</fullName>
    </recommendedName>
</protein>
<dbReference type="Proteomes" id="UP000244240">
    <property type="component" value="Unassembled WGS sequence"/>
</dbReference>
<evidence type="ECO:0000313" key="2">
    <source>
        <dbReference type="Proteomes" id="UP000244240"/>
    </source>
</evidence>
<dbReference type="EMBL" id="QBKR01000022">
    <property type="protein sequence ID" value="PTX55080.1"/>
    <property type="molecule type" value="Genomic_DNA"/>
</dbReference>
<comment type="caution">
    <text evidence="1">The sequence shown here is derived from an EMBL/GenBank/DDBJ whole genome shotgun (WGS) entry which is preliminary data.</text>
</comment>
<dbReference type="AlphaFoldDB" id="A0A2T6BG98"/>
<organism evidence="1 2">
    <name type="scientific">Melghirimyces profundicolus</name>
    <dbReference type="NCBI Taxonomy" id="1242148"/>
    <lineage>
        <taxon>Bacteria</taxon>
        <taxon>Bacillati</taxon>
        <taxon>Bacillota</taxon>
        <taxon>Bacilli</taxon>
        <taxon>Bacillales</taxon>
        <taxon>Thermoactinomycetaceae</taxon>
        <taxon>Melghirimyces</taxon>
    </lineage>
</organism>
<evidence type="ECO:0008006" key="3">
    <source>
        <dbReference type="Google" id="ProtNLM"/>
    </source>
</evidence>
<dbReference type="InterPro" id="IPR036410">
    <property type="entry name" value="HSP_DnaJ_Cys-rich_dom_sf"/>
</dbReference>
<keyword evidence="2" id="KW-1185">Reference proteome</keyword>
<sequence>MAACPVCKGKGKIKTMLPIPMEVPCAYCGGTGKKPKQDQEKQETFFDRLKKRFLER</sequence>
<accession>A0A2T6BG98</accession>
<name>A0A2T6BG98_9BACL</name>
<evidence type="ECO:0000313" key="1">
    <source>
        <dbReference type="EMBL" id="PTX55080.1"/>
    </source>
</evidence>
<proteinExistence type="predicted"/>